<dbReference type="InterPro" id="IPR005905">
    <property type="entry name" value="D_ala_D_ala"/>
</dbReference>
<keyword evidence="7 22" id="KW-0963">Cytoplasm</keyword>
<reference evidence="28" key="1">
    <citation type="submission" date="2020-07" db="EMBL/GenBank/DDBJ databases">
        <title>Koleobacter methoxysyntrophicus gen. nov., sp. nov., a novel anaerobic bacterium isolated from deep subsurface oil field and proposal of Koleobacterales ord. nov. in the phylum Firmicutes.</title>
        <authorList>
            <person name="Sakamoto S."/>
            <person name="Tamaki H."/>
        </authorList>
    </citation>
    <scope>NUCLEOTIDE SEQUENCE</scope>
    <source>
        <strain evidence="28">NRmbB1</strain>
    </source>
</reference>
<comment type="function">
    <text evidence="2 22">Cell wall formation.</text>
</comment>
<evidence type="ECO:0000256" key="10">
    <source>
        <dbReference type="ARBA" id="ARBA00022741"/>
    </source>
</evidence>
<dbReference type="GO" id="GO:0005829">
    <property type="term" value="C:cytosol"/>
    <property type="evidence" value="ECO:0007669"/>
    <property type="project" value="TreeGrafter"/>
</dbReference>
<keyword evidence="15 25" id="KW-0464">Manganese</keyword>
<dbReference type="UniPathway" id="UPA00219"/>
<dbReference type="GO" id="GO:0008360">
    <property type="term" value="P:regulation of cell shape"/>
    <property type="evidence" value="ECO:0007669"/>
    <property type="project" value="UniProtKB-KW"/>
</dbReference>
<organism evidence="28 29">
    <name type="scientific">Koleobacter methoxysyntrophicus</name>
    <dbReference type="NCBI Taxonomy" id="2751313"/>
    <lineage>
        <taxon>Bacteria</taxon>
        <taxon>Bacillati</taxon>
        <taxon>Bacillota</taxon>
        <taxon>Clostridia</taxon>
        <taxon>Koleobacterales</taxon>
        <taxon>Koleobacteraceae</taxon>
        <taxon>Koleobacter</taxon>
    </lineage>
</organism>
<evidence type="ECO:0000256" key="7">
    <source>
        <dbReference type="ARBA" id="ARBA00022490"/>
    </source>
</evidence>
<evidence type="ECO:0000256" key="18">
    <source>
        <dbReference type="ARBA" id="ARBA00060592"/>
    </source>
</evidence>
<evidence type="ECO:0000256" key="15">
    <source>
        <dbReference type="ARBA" id="ARBA00023211"/>
    </source>
</evidence>
<feature type="active site" evidence="23">
    <location>
        <position position="190"/>
    </location>
</feature>
<dbReference type="PROSITE" id="PS00844">
    <property type="entry name" value="DALA_DALA_LIGASE_2"/>
    <property type="match status" value="1"/>
</dbReference>
<dbReference type="RefSeq" id="WP_206707562.1">
    <property type="nucleotide sequence ID" value="NZ_CP059066.1"/>
</dbReference>
<dbReference type="Gene3D" id="3.30.470.20">
    <property type="entry name" value="ATP-grasp fold, B domain"/>
    <property type="match status" value="1"/>
</dbReference>
<dbReference type="FunFam" id="3.30.470.20:FF:000008">
    <property type="entry name" value="D-alanine--D-alanine ligase"/>
    <property type="match status" value="1"/>
</dbReference>
<dbReference type="InterPro" id="IPR013815">
    <property type="entry name" value="ATP_grasp_subdomain_1"/>
</dbReference>
<feature type="binding site" evidence="25">
    <location>
        <position position="315"/>
    </location>
    <ligand>
        <name>Mg(2+)</name>
        <dbReference type="ChEBI" id="CHEBI:18420"/>
        <label>2</label>
    </ligand>
</feature>
<dbReference type="Proteomes" id="UP000662904">
    <property type="component" value="Chromosome"/>
</dbReference>
<comment type="cofactor">
    <cofactor evidence="1">
        <name>Mn(2+)</name>
        <dbReference type="ChEBI" id="CHEBI:29035"/>
    </cofactor>
</comment>
<dbReference type="GO" id="GO:0005524">
    <property type="term" value="F:ATP binding"/>
    <property type="evidence" value="ECO:0007669"/>
    <property type="project" value="UniProtKB-UniRule"/>
</dbReference>
<dbReference type="PANTHER" id="PTHR23132">
    <property type="entry name" value="D-ALANINE--D-ALANINE LIGASE"/>
    <property type="match status" value="1"/>
</dbReference>
<comment type="catalytic activity">
    <reaction evidence="17 22">
        <text>2 D-alanine + ATP = D-alanyl-D-alanine + ADP + phosphate + H(+)</text>
        <dbReference type="Rhea" id="RHEA:11224"/>
        <dbReference type="ChEBI" id="CHEBI:15378"/>
        <dbReference type="ChEBI" id="CHEBI:30616"/>
        <dbReference type="ChEBI" id="CHEBI:43474"/>
        <dbReference type="ChEBI" id="CHEBI:57416"/>
        <dbReference type="ChEBI" id="CHEBI:57822"/>
        <dbReference type="ChEBI" id="CHEBI:456216"/>
        <dbReference type="EC" id="6.3.2.4"/>
    </reaction>
</comment>
<evidence type="ECO:0000256" key="14">
    <source>
        <dbReference type="ARBA" id="ARBA00022984"/>
    </source>
</evidence>
<keyword evidence="8 22" id="KW-0436">Ligase</keyword>
<feature type="binding site" evidence="25">
    <location>
        <position position="315"/>
    </location>
    <ligand>
        <name>Mg(2+)</name>
        <dbReference type="ChEBI" id="CHEBI:18420"/>
        <label>1</label>
    </ligand>
</feature>
<evidence type="ECO:0000256" key="3">
    <source>
        <dbReference type="ARBA" id="ARBA00004496"/>
    </source>
</evidence>
<dbReference type="InterPro" id="IPR000291">
    <property type="entry name" value="D-Ala_lig_Van_CS"/>
</dbReference>
<evidence type="ECO:0000256" key="21">
    <source>
        <dbReference type="ARBA" id="ARBA00077154"/>
    </source>
</evidence>
<evidence type="ECO:0000256" key="25">
    <source>
        <dbReference type="PIRSR" id="PIRSR039102-3"/>
    </source>
</evidence>
<feature type="binding site" evidence="24">
    <location>
        <begin position="314"/>
        <end position="315"/>
    </location>
    <ligand>
        <name>ATP</name>
        <dbReference type="ChEBI" id="CHEBI:30616"/>
    </ligand>
</feature>
<accession>A0A8A0RQS5</accession>
<evidence type="ECO:0000256" key="26">
    <source>
        <dbReference type="PROSITE-ProRule" id="PRU00409"/>
    </source>
</evidence>
<feature type="binding site" evidence="24">
    <location>
        <begin position="182"/>
        <end position="184"/>
    </location>
    <ligand>
        <name>ATP</name>
        <dbReference type="ChEBI" id="CHEBI:30616"/>
    </ligand>
</feature>
<feature type="binding site" evidence="24">
    <location>
        <begin position="220"/>
        <end position="227"/>
    </location>
    <ligand>
        <name>ATP</name>
        <dbReference type="ChEBI" id="CHEBI:30616"/>
    </ligand>
</feature>
<feature type="binding site" evidence="25">
    <location>
        <position position="301"/>
    </location>
    <ligand>
        <name>Mg(2+)</name>
        <dbReference type="ChEBI" id="CHEBI:18420"/>
        <label>1</label>
    </ligand>
</feature>
<keyword evidence="12 25" id="KW-0460">Magnesium</keyword>
<evidence type="ECO:0000256" key="9">
    <source>
        <dbReference type="ARBA" id="ARBA00022723"/>
    </source>
</evidence>
<evidence type="ECO:0000313" key="28">
    <source>
        <dbReference type="EMBL" id="QSQ10252.1"/>
    </source>
</evidence>
<dbReference type="PROSITE" id="PS50975">
    <property type="entry name" value="ATP_GRASP"/>
    <property type="match status" value="1"/>
</dbReference>
<feature type="binding site" evidence="25">
    <location>
        <position position="317"/>
    </location>
    <ligand>
        <name>Mg(2+)</name>
        <dbReference type="ChEBI" id="CHEBI:18420"/>
        <label>2</label>
    </ligand>
</feature>
<keyword evidence="29" id="KW-1185">Reference proteome</keyword>
<dbReference type="InterPro" id="IPR016185">
    <property type="entry name" value="PreATP-grasp_dom_sf"/>
</dbReference>
<evidence type="ECO:0000256" key="4">
    <source>
        <dbReference type="ARBA" id="ARBA00004752"/>
    </source>
</evidence>
<evidence type="ECO:0000256" key="12">
    <source>
        <dbReference type="ARBA" id="ARBA00022842"/>
    </source>
</evidence>
<feature type="active site" evidence="23">
    <location>
        <position position="16"/>
    </location>
</feature>
<dbReference type="EMBL" id="CP059066">
    <property type="protein sequence ID" value="QSQ10252.1"/>
    <property type="molecule type" value="Genomic_DNA"/>
</dbReference>
<dbReference type="SUPFAM" id="SSF56059">
    <property type="entry name" value="Glutathione synthetase ATP-binding domain-like"/>
    <property type="match status" value="1"/>
</dbReference>
<feature type="domain" description="ATP-grasp" evidence="27">
    <location>
        <begin position="141"/>
        <end position="348"/>
    </location>
</feature>
<dbReference type="PROSITE" id="PS00843">
    <property type="entry name" value="DALA_DALA_LIGASE_1"/>
    <property type="match status" value="1"/>
</dbReference>
<dbReference type="InterPro" id="IPR011761">
    <property type="entry name" value="ATP-grasp"/>
</dbReference>
<comment type="similarity">
    <text evidence="5 22">Belongs to the D-alanine--D-alanine ligase family.</text>
</comment>
<proteinExistence type="inferred from homology"/>
<evidence type="ECO:0000256" key="5">
    <source>
        <dbReference type="ARBA" id="ARBA00010871"/>
    </source>
</evidence>
<comment type="pathway">
    <text evidence="4 22">Cell wall biogenesis; peptidoglycan biosynthesis.</text>
</comment>
<feature type="binding site" evidence="24">
    <location>
        <position position="137"/>
    </location>
    <ligand>
        <name>ATP</name>
        <dbReference type="ChEBI" id="CHEBI:30616"/>
    </ligand>
</feature>
<dbReference type="NCBIfam" id="NF002528">
    <property type="entry name" value="PRK01966.1-4"/>
    <property type="match status" value="1"/>
</dbReference>
<evidence type="ECO:0000256" key="13">
    <source>
        <dbReference type="ARBA" id="ARBA00022960"/>
    </source>
</evidence>
<keyword evidence="11 26" id="KW-0067">ATP-binding</keyword>
<evidence type="ECO:0000256" key="23">
    <source>
        <dbReference type="PIRSR" id="PIRSR039102-1"/>
    </source>
</evidence>
<evidence type="ECO:0000256" key="11">
    <source>
        <dbReference type="ARBA" id="ARBA00022840"/>
    </source>
</evidence>
<evidence type="ECO:0000256" key="20">
    <source>
        <dbReference type="ARBA" id="ARBA00076288"/>
    </source>
</evidence>
<dbReference type="Pfam" id="PF01820">
    <property type="entry name" value="Dala_Dala_lig_N"/>
    <property type="match status" value="1"/>
</dbReference>
<evidence type="ECO:0000256" key="6">
    <source>
        <dbReference type="ARBA" id="ARBA00012216"/>
    </source>
</evidence>
<evidence type="ECO:0000256" key="16">
    <source>
        <dbReference type="ARBA" id="ARBA00023316"/>
    </source>
</evidence>
<dbReference type="Pfam" id="PF07478">
    <property type="entry name" value="Dala_Dala_lig_C"/>
    <property type="match status" value="1"/>
</dbReference>
<feature type="active site" evidence="23">
    <location>
        <position position="326"/>
    </location>
</feature>
<keyword evidence="10 24" id="KW-0547">Nucleotide-binding</keyword>
<dbReference type="InterPro" id="IPR011127">
    <property type="entry name" value="Dala_Dala_lig_N"/>
</dbReference>
<comment type="subcellular location">
    <subcellularLocation>
        <location evidence="3 22">Cytoplasm</location>
    </subcellularLocation>
</comment>
<protein>
    <recommendedName>
        <fullName evidence="19 22">D-alanine--D-alanine ligase</fullName>
        <ecNumber evidence="6 22">6.3.2.4</ecNumber>
    </recommendedName>
    <alternativeName>
        <fullName evidence="21 22">D-Ala-D-Ala ligase</fullName>
    </alternativeName>
    <alternativeName>
        <fullName evidence="20 22">D-alanylalanine synthetase</fullName>
    </alternativeName>
</protein>
<dbReference type="Gene3D" id="3.30.1490.20">
    <property type="entry name" value="ATP-grasp fold, A domain"/>
    <property type="match status" value="1"/>
</dbReference>
<gene>
    <name evidence="28" type="primary">ddl_3</name>
    <name evidence="22" type="synonym">ddl</name>
    <name evidence="28" type="ORF">H0A61_02652</name>
</gene>
<dbReference type="NCBIfam" id="NF002378">
    <property type="entry name" value="PRK01372.1"/>
    <property type="match status" value="1"/>
</dbReference>
<keyword evidence="13 22" id="KW-0133">Cell shape</keyword>
<dbReference type="AlphaFoldDB" id="A0A8A0RQS5"/>
<dbReference type="KEGG" id="kme:H0A61_02652"/>
<dbReference type="HAMAP" id="MF_00047">
    <property type="entry name" value="Dala_Dala_lig"/>
    <property type="match status" value="1"/>
</dbReference>
<evidence type="ECO:0000256" key="8">
    <source>
        <dbReference type="ARBA" id="ARBA00022598"/>
    </source>
</evidence>
<comment type="cofactor">
    <cofactor evidence="25">
        <name>Mg(2+)</name>
        <dbReference type="ChEBI" id="CHEBI:18420"/>
    </cofactor>
    <cofactor evidence="25">
        <name>Mn(2+)</name>
        <dbReference type="ChEBI" id="CHEBI:29035"/>
    </cofactor>
    <text evidence="25">Binds 2 magnesium or manganese ions per subunit.</text>
</comment>
<dbReference type="GO" id="GO:0008716">
    <property type="term" value="F:D-alanine-D-alanine ligase activity"/>
    <property type="evidence" value="ECO:0007669"/>
    <property type="project" value="UniProtKB-UniRule"/>
</dbReference>
<dbReference type="PIRSF" id="PIRSF039102">
    <property type="entry name" value="Ddl/VanB"/>
    <property type="match status" value="1"/>
</dbReference>
<evidence type="ECO:0000259" key="27">
    <source>
        <dbReference type="PROSITE" id="PS50975"/>
    </source>
</evidence>
<evidence type="ECO:0000256" key="17">
    <source>
        <dbReference type="ARBA" id="ARBA00047614"/>
    </source>
</evidence>
<dbReference type="GO" id="GO:0046872">
    <property type="term" value="F:metal ion binding"/>
    <property type="evidence" value="ECO:0007669"/>
    <property type="project" value="UniProtKB-KW"/>
</dbReference>
<dbReference type="FunFam" id="3.30.1490.20:FF:000007">
    <property type="entry name" value="D-alanine--D-alanine ligase"/>
    <property type="match status" value="1"/>
</dbReference>
<comment type="pathway">
    <text evidence="18">Glycan biosynthesis.</text>
</comment>
<dbReference type="InterPro" id="IPR011095">
    <property type="entry name" value="Dala_Dala_lig_C"/>
</dbReference>
<evidence type="ECO:0000256" key="24">
    <source>
        <dbReference type="PIRSR" id="PIRSR039102-2"/>
    </source>
</evidence>
<feature type="binding site" evidence="24">
    <location>
        <begin position="190"/>
        <end position="191"/>
    </location>
    <ligand>
        <name>ATP</name>
        <dbReference type="ChEBI" id="CHEBI:30616"/>
    </ligand>
</feature>
<evidence type="ECO:0000256" key="2">
    <source>
        <dbReference type="ARBA" id="ARBA00003921"/>
    </source>
</evidence>
<name>A0A8A0RQS5_9FIRM</name>
<evidence type="ECO:0000313" key="29">
    <source>
        <dbReference type="Proteomes" id="UP000662904"/>
    </source>
</evidence>
<dbReference type="EC" id="6.3.2.4" evidence="6 22"/>
<dbReference type="NCBIfam" id="TIGR01205">
    <property type="entry name" value="D_ala_D_alaTIGR"/>
    <property type="match status" value="1"/>
</dbReference>
<evidence type="ECO:0000256" key="19">
    <source>
        <dbReference type="ARBA" id="ARBA00068427"/>
    </source>
</evidence>
<evidence type="ECO:0000256" key="22">
    <source>
        <dbReference type="HAMAP-Rule" id="MF_00047"/>
    </source>
</evidence>
<sequence>MKKKRIGVIFGGQSGEHEVSLMSSTSIIKVIDREKYDVVMIGITKNGEWLLYNGDVDKIKSGEWEKEGIRAFFPPNANYKGLITFSNGKEEFHPLDIVFPVLHGPRGEDGTIQGLFEISQIPYVSSGVMSSALGMDKFFSKKLFDHAGLPIVKYKVFHKKEILLDIETIIQIVERDLGYPCFVKPCNLGSSVGVSKAHNRPELIDALQIASKYDRRVLVEEFVKAREIELSVFGNNEPKVSIPGEIIPSNEFYDYVAKYFDGGKTKLIIPAPLSESVIKRFQELALKAYRALDCSIYARVDFFYNEEQDKIYINELNTIPGFTHASMYPKLWEATGISYPQLINKLIDLAFERYEEIKQ</sequence>
<keyword evidence="9 25" id="KW-0479">Metal-binding</keyword>
<dbReference type="SUPFAM" id="SSF52440">
    <property type="entry name" value="PreATP-grasp domain"/>
    <property type="match status" value="1"/>
</dbReference>
<dbReference type="Gene3D" id="3.40.50.20">
    <property type="match status" value="1"/>
</dbReference>
<dbReference type="GO" id="GO:0009252">
    <property type="term" value="P:peptidoglycan biosynthetic process"/>
    <property type="evidence" value="ECO:0007669"/>
    <property type="project" value="UniProtKB-UniRule"/>
</dbReference>
<dbReference type="PANTHER" id="PTHR23132:SF25">
    <property type="entry name" value="D-ALANINE--D-ALANINE LIGASE A"/>
    <property type="match status" value="1"/>
</dbReference>
<evidence type="ECO:0000256" key="1">
    <source>
        <dbReference type="ARBA" id="ARBA00001936"/>
    </source>
</evidence>
<keyword evidence="16 22" id="KW-0961">Cell wall biogenesis/degradation</keyword>
<dbReference type="GO" id="GO:0071555">
    <property type="term" value="P:cell wall organization"/>
    <property type="evidence" value="ECO:0007669"/>
    <property type="project" value="UniProtKB-KW"/>
</dbReference>
<keyword evidence="14 22" id="KW-0573">Peptidoglycan synthesis</keyword>